<dbReference type="GO" id="GO:0047710">
    <property type="term" value="F:bis(5'-adenosyl)-triphosphatase activity"/>
    <property type="evidence" value="ECO:0007669"/>
    <property type="project" value="TreeGrafter"/>
</dbReference>
<dbReference type="GO" id="GO:0005886">
    <property type="term" value="C:plasma membrane"/>
    <property type="evidence" value="ECO:0007669"/>
    <property type="project" value="TreeGrafter"/>
</dbReference>
<dbReference type="GO" id="GO:0032435">
    <property type="term" value="P:negative regulation of proteasomal ubiquitin-dependent protein catabolic process"/>
    <property type="evidence" value="ECO:0007669"/>
    <property type="project" value="TreeGrafter"/>
</dbReference>
<dbReference type="PANTHER" id="PTHR46981">
    <property type="entry name" value="BIS(5'-ADENOSYL)-TRIPHOSPHATASE"/>
    <property type="match status" value="1"/>
</dbReference>
<dbReference type="SUPFAM" id="SSF54197">
    <property type="entry name" value="HIT-like"/>
    <property type="match status" value="1"/>
</dbReference>
<feature type="transmembrane region" description="Helical" evidence="1">
    <location>
        <begin position="26"/>
        <end position="43"/>
    </location>
</feature>
<sequence length="137" mass="16253">MTSQGKTKGKKFWQIIRRIADKSRNVKLIFFILCYSTACHRYLHPDEVADLFMTTQKIASVIEKHFQLSCLTIAIQHVHVHVLPRKAGDFEKNDSIYDEVRFKLFYFLIYLFIYFFYCDILNVIVLTNASMNISRFI</sequence>
<dbReference type="GO" id="GO:0006163">
    <property type="term" value="P:purine nucleotide metabolic process"/>
    <property type="evidence" value="ECO:0007669"/>
    <property type="project" value="TreeGrafter"/>
</dbReference>
<dbReference type="GO" id="GO:0005634">
    <property type="term" value="C:nucleus"/>
    <property type="evidence" value="ECO:0007669"/>
    <property type="project" value="TreeGrafter"/>
</dbReference>
<keyword evidence="1" id="KW-0472">Membrane</keyword>
<dbReference type="PANTHER" id="PTHR46981:SF1">
    <property type="entry name" value="BIS(5'-ADENOSYL)-TRIPHOSPHATASE"/>
    <property type="match status" value="1"/>
</dbReference>
<name>A0A671T002_9TELE</name>
<dbReference type="InterPro" id="IPR052677">
    <property type="entry name" value="Dinucleoside_ppp_hydrolase"/>
</dbReference>
<reference evidence="2" key="1">
    <citation type="submission" date="2025-08" db="UniProtKB">
        <authorList>
            <consortium name="Ensembl"/>
        </authorList>
    </citation>
    <scope>IDENTIFICATION</scope>
</reference>
<dbReference type="GO" id="GO:0072332">
    <property type="term" value="P:intrinsic apoptotic signaling pathway by p53 class mediator"/>
    <property type="evidence" value="ECO:0007669"/>
    <property type="project" value="TreeGrafter"/>
</dbReference>
<dbReference type="Ensembl" id="ENSSANT00000108444.1">
    <property type="protein sequence ID" value="ENSSANP00000102179.1"/>
    <property type="gene ID" value="ENSSANG00000050142.1"/>
</dbReference>
<dbReference type="GO" id="GO:0005737">
    <property type="term" value="C:cytoplasm"/>
    <property type="evidence" value="ECO:0007669"/>
    <property type="project" value="TreeGrafter"/>
</dbReference>
<keyword evidence="1" id="KW-0812">Transmembrane</keyword>
<accession>A0A671T002</accession>
<proteinExistence type="predicted"/>
<dbReference type="GO" id="GO:0031625">
    <property type="term" value="F:ubiquitin protein ligase binding"/>
    <property type="evidence" value="ECO:0007669"/>
    <property type="project" value="TreeGrafter"/>
</dbReference>
<evidence type="ECO:0000313" key="2">
    <source>
        <dbReference type="Ensembl" id="ENSSANP00000102179.1"/>
    </source>
</evidence>
<dbReference type="InterPro" id="IPR036265">
    <property type="entry name" value="HIT-like_sf"/>
</dbReference>
<organism evidence="2 3">
    <name type="scientific">Sinocyclocheilus anshuiensis</name>
    <dbReference type="NCBI Taxonomy" id="1608454"/>
    <lineage>
        <taxon>Eukaryota</taxon>
        <taxon>Metazoa</taxon>
        <taxon>Chordata</taxon>
        <taxon>Craniata</taxon>
        <taxon>Vertebrata</taxon>
        <taxon>Euteleostomi</taxon>
        <taxon>Actinopterygii</taxon>
        <taxon>Neopterygii</taxon>
        <taxon>Teleostei</taxon>
        <taxon>Ostariophysi</taxon>
        <taxon>Cypriniformes</taxon>
        <taxon>Cyprinidae</taxon>
        <taxon>Cyprininae</taxon>
        <taxon>Sinocyclocheilus</taxon>
    </lineage>
</organism>
<protein>
    <submittedName>
        <fullName evidence="2">Fragile histidine triad diadenosine triphosphatase</fullName>
    </submittedName>
</protein>
<dbReference type="GO" id="GO:0015964">
    <property type="term" value="P:diadenosine triphosphate catabolic process"/>
    <property type="evidence" value="ECO:0007669"/>
    <property type="project" value="TreeGrafter"/>
</dbReference>
<dbReference type="Gene3D" id="3.30.428.10">
    <property type="entry name" value="HIT-like"/>
    <property type="match status" value="1"/>
</dbReference>
<feature type="transmembrane region" description="Helical" evidence="1">
    <location>
        <begin position="104"/>
        <end position="126"/>
    </location>
</feature>
<dbReference type="Proteomes" id="UP000472260">
    <property type="component" value="Unassembled WGS sequence"/>
</dbReference>
<keyword evidence="3" id="KW-1185">Reference proteome</keyword>
<keyword evidence="1" id="KW-1133">Transmembrane helix</keyword>
<evidence type="ECO:0000313" key="3">
    <source>
        <dbReference type="Proteomes" id="UP000472260"/>
    </source>
</evidence>
<reference evidence="2" key="2">
    <citation type="submission" date="2025-09" db="UniProtKB">
        <authorList>
            <consortium name="Ensembl"/>
        </authorList>
    </citation>
    <scope>IDENTIFICATION</scope>
</reference>
<evidence type="ECO:0000256" key="1">
    <source>
        <dbReference type="SAM" id="Phobius"/>
    </source>
</evidence>
<dbReference type="AlphaFoldDB" id="A0A671T002"/>